<proteinExistence type="inferred from homology"/>
<dbReference type="Proteomes" id="UP000004870">
    <property type="component" value="Unassembled WGS sequence"/>
</dbReference>
<dbReference type="PANTHER" id="PTHR35011">
    <property type="entry name" value="2,3-DIKETO-L-GULONATE TRAP TRANSPORTER SMALL PERMEASE PROTEIN YIAM"/>
    <property type="match status" value="1"/>
</dbReference>
<comment type="caution">
    <text evidence="11">The sequence shown here is derived from an EMBL/GenBank/DDBJ whole genome shotgun (WGS) entry which is preliminary data.</text>
</comment>
<dbReference type="STRING" id="2718.CHUV0807_0919"/>
<dbReference type="Pfam" id="PF04290">
    <property type="entry name" value="DctQ"/>
    <property type="match status" value="1"/>
</dbReference>
<keyword evidence="7 9" id="KW-0472">Membrane</keyword>
<dbReference type="InterPro" id="IPR007387">
    <property type="entry name" value="TRAP_DctQ"/>
</dbReference>
<keyword evidence="6 9" id="KW-1133">Transmembrane helix</keyword>
<name>C8N9E5_CARH6</name>
<feature type="transmembrane region" description="Helical" evidence="9">
    <location>
        <begin position="26"/>
        <end position="44"/>
    </location>
</feature>
<evidence type="ECO:0000256" key="6">
    <source>
        <dbReference type="ARBA" id="ARBA00022989"/>
    </source>
</evidence>
<keyword evidence="12" id="KW-1185">Reference proteome</keyword>
<dbReference type="GO" id="GO:0005886">
    <property type="term" value="C:plasma membrane"/>
    <property type="evidence" value="ECO:0007669"/>
    <property type="project" value="UniProtKB-SubCell"/>
</dbReference>
<reference evidence="11 12" key="1">
    <citation type="submission" date="2009-08" db="EMBL/GenBank/DDBJ databases">
        <authorList>
            <person name="Qin X."/>
            <person name="Bachman B."/>
            <person name="Battles P."/>
            <person name="Bell A."/>
            <person name="Bess C."/>
            <person name="Bickham C."/>
            <person name="Chaboub L."/>
            <person name="Chen D."/>
            <person name="Coyle M."/>
            <person name="Deiros D.R."/>
            <person name="Dinh H."/>
            <person name="Forbes L."/>
            <person name="Fowler G."/>
            <person name="Francisco L."/>
            <person name="Fu Q."/>
            <person name="Gubbala S."/>
            <person name="Hale W."/>
            <person name="Han Y."/>
            <person name="Hemphill L."/>
            <person name="Highlander S.K."/>
            <person name="Hirani K."/>
            <person name="Hogues M."/>
            <person name="Jackson L."/>
            <person name="Jakkamsetti A."/>
            <person name="Javaid M."/>
            <person name="Jiang H."/>
            <person name="Korchina V."/>
            <person name="Kovar C."/>
            <person name="Lara F."/>
            <person name="Lee S."/>
            <person name="Mata R."/>
            <person name="Mathew T."/>
            <person name="Moen C."/>
            <person name="Morales K."/>
            <person name="Munidasa M."/>
            <person name="Nazareth L."/>
            <person name="Ngo R."/>
            <person name="Nguyen L."/>
            <person name="Okwuonu G."/>
            <person name="Ongeri F."/>
            <person name="Patil S."/>
            <person name="Petrosino J."/>
            <person name="Pham C."/>
            <person name="Pham P."/>
            <person name="Pu L.-L."/>
            <person name="Puazo M."/>
            <person name="Raj R."/>
            <person name="Reid J."/>
            <person name="Rouhana J."/>
            <person name="Saada N."/>
            <person name="Shang Y."/>
            <person name="Simmons D."/>
            <person name="Thornton R."/>
            <person name="Warren J."/>
            <person name="Weissenberger G."/>
            <person name="Zhang J."/>
            <person name="Zhang L."/>
            <person name="Zhou C."/>
            <person name="Zhu D."/>
            <person name="Muzny D."/>
            <person name="Worley K."/>
            <person name="Gibbs R."/>
        </authorList>
    </citation>
    <scope>NUCLEOTIDE SEQUENCE [LARGE SCALE GENOMIC DNA]</scope>
    <source>
        <strain evidence="12">ATCC 15826 / DSM 8339 / NCTC 10426 / 6573</strain>
    </source>
</reference>
<comment type="similarity">
    <text evidence="8 9">Belongs to the TRAP transporter small permease family.</text>
</comment>
<evidence type="ECO:0000256" key="9">
    <source>
        <dbReference type="RuleBase" id="RU369079"/>
    </source>
</evidence>
<protein>
    <recommendedName>
        <fullName evidence="9">TRAP transporter small permease protein</fullName>
    </recommendedName>
</protein>
<evidence type="ECO:0000256" key="7">
    <source>
        <dbReference type="ARBA" id="ARBA00023136"/>
    </source>
</evidence>
<keyword evidence="4 9" id="KW-0997">Cell inner membrane</keyword>
<evidence type="ECO:0000256" key="4">
    <source>
        <dbReference type="ARBA" id="ARBA00022519"/>
    </source>
</evidence>
<evidence type="ECO:0000256" key="1">
    <source>
        <dbReference type="ARBA" id="ARBA00004429"/>
    </source>
</evidence>
<dbReference type="HOGENOM" id="CLU_086356_9_2_6"/>
<feature type="transmembrane region" description="Helical" evidence="9">
    <location>
        <begin position="99"/>
        <end position="122"/>
    </location>
</feature>
<dbReference type="AlphaFoldDB" id="C8N9E5"/>
<accession>C8N9E5</accession>
<feature type="transmembrane region" description="Helical" evidence="9">
    <location>
        <begin position="59"/>
        <end position="78"/>
    </location>
</feature>
<keyword evidence="5 9" id="KW-0812">Transmembrane</keyword>
<dbReference type="GO" id="GO:0015740">
    <property type="term" value="P:C4-dicarboxylate transport"/>
    <property type="evidence" value="ECO:0007669"/>
    <property type="project" value="TreeGrafter"/>
</dbReference>
<dbReference type="RefSeq" id="WP_004140859.1">
    <property type="nucleotide sequence ID" value="NZ_GG694026.1"/>
</dbReference>
<evidence type="ECO:0000256" key="3">
    <source>
        <dbReference type="ARBA" id="ARBA00022475"/>
    </source>
</evidence>
<comment type="subunit">
    <text evidence="9">The complex comprises the extracytoplasmic solute receptor protein and the two transmembrane proteins.</text>
</comment>
<organism evidence="11 12">
    <name type="scientific">Cardiobacterium hominis (strain ATCC 15826 / DSM 8339 / NCTC 10426 / 6573)</name>
    <dbReference type="NCBI Taxonomy" id="638300"/>
    <lineage>
        <taxon>Bacteria</taxon>
        <taxon>Pseudomonadati</taxon>
        <taxon>Pseudomonadota</taxon>
        <taxon>Gammaproteobacteria</taxon>
        <taxon>Cardiobacteriales</taxon>
        <taxon>Cardiobacteriaceae</taxon>
        <taxon>Cardiobacterium</taxon>
    </lineage>
</organism>
<sequence length="170" mass="18345">MSETPSVLPRSRLDALALWVQRVNGFVLTVLAFALVACVVWQVASRYVTSTPSTVTDELARFIFMWVGLLGATQASALKQHLAIDLLAIKLKGGAKRALNLVIECCIMLFATLVMIYGGCLLTAKTFANAQVTPALQVPMGYVYLVVPLAGALLVFFSLVAVVDELKREG</sequence>
<dbReference type="GO" id="GO:0022857">
    <property type="term" value="F:transmembrane transporter activity"/>
    <property type="evidence" value="ECO:0007669"/>
    <property type="project" value="UniProtKB-UniRule"/>
</dbReference>
<dbReference type="EMBL" id="ACKY01000057">
    <property type="protein sequence ID" value="EEV88736.1"/>
    <property type="molecule type" value="Genomic_DNA"/>
</dbReference>
<evidence type="ECO:0000313" key="11">
    <source>
        <dbReference type="EMBL" id="EEV88736.1"/>
    </source>
</evidence>
<comment type="function">
    <text evidence="9">Part of the tripartite ATP-independent periplasmic (TRAP) transport system.</text>
</comment>
<keyword evidence="3" id="KW-1003">Cell membrane</keyword>
<feature type="domain" description="Tripartite ATP-independent periplasmic transporters DctQ component" evidence="10">
    <location>
        <begin position="35"/>
        <end position="167"/>
    </location>
</feature>
<evidence type="ECO:0000259" key="10">
    <source>
        <dbReference type="Pfam" id="PF04290"/>
    </source>
</evidence>
<evidence type="ECO:0000313" key="12">
    <source>
        <dbReference type="Proteomes" id="UP000004870"/>
    </source>
</evidence>
<comment type="subcellular location">
    <subcellularLocation>
        <location evidence="1 9">Cell inner membrane</location>
        <topology evidence="1 9">Multi-pass membrane protein</topology>
    </subcellularLocation>
</comment>
<evidence type="ECO:0000256" key="2">
    <source>
        <dbReference type="ARBA" id="ARBA00022448"/>
    </source>
</evidence>
<dbReference type="InterPro" id="IPR055348">
    <property type="entry name" value="DctQ"/>
</dbReference>
<dbReference type="PANTHER" id="PTHR35011:SF2">
    <property type="entry name" value="2,3-DIKETO-L-GULONATE TRAP TRANSPORTER SMALL PERMEASE PROTEIN YIAM"/>
    <property type="match status" value="1"/>
</dbReference>
<gene>
    <name evidence="11" type="ORF">HMPREF0198_1123</name>
</gene>
<dbReference type="OrthoDB" id="2085311at2"/>
<dbReference type="GeneID" id="84788741"/>
<evidence type="ECO:0000256" key="5">
    <source>
        <dbReference type="ARBA" id="ARBA00022692"/>
    </source>
</evidence>
<evidence type="ECO:0000256" key="8">
    <source>
        <dbReference type="ARBA" id="ARBA00038436"/>
    </source>
</evidence>
<keyword evidence="2 9" id="KW-0813">Transport</keyword>
<feature type="transmembrane region" description="Helical" evidence="9">
    <location>
        <begin position="142"/>
        <end position="163"/>
    </location>
</feature>